<evidence type="ECO:0000256" key="10">
    <source>
        <dbReference type="HAMAP-Rule" id="MF_00121"/>
    </source>
</evidence>
<evidence type="ECO:0000256" key="6">
    <source>
        <dbReference type="ARBA" id="ARBA00022917"/>
    </source>
</evidence>
<keyword evidence="3 10" id="KW-0436">Ligase</keyword>
<comment type="catalytic activity">
    <reaction evidence="9 10">
        <text>L-glutamyl-tRNA(Gln) + L-glutamine + ATP + H2O = L-glutaminyl-tRNA(Gln) + L-glutamate + ADP + phosphate + H(+)</text>
        <dbReference type="Rhea" id="RHEA:17521"/>
        <dbReference type="Rhea" id="RHEA-COMP:9681"/>
        <dbReference type="Rhea" id="RHEA-COMP:9684"/>
        <dbReference type="ChEBI" id="CHEBI:15377"/>
        <dbReference type="ChEBI" id="CHEBI:15378"/>
        <dbReference type="ChEBI" id="CHEBI:29985"/>
        <dbReference type="ChEBI" id="CHEBI:30616"/>
        <dbReference type="ChEBI" id="CHEBI:43474"/>
        <dbReference type="ChEBI" id="CHEBI:58359"/>
        <dbReference type="ChEBI" id="CHEBI:78520"/>
        <dbReference type="ChEBI" id="CHEBI:78521"/>
        <dbReference type="ChEBI" id="CHEBI:456216"/>
    </reaction>
</comment>
<dbReference type="Pfam" id="PF02637">
    <property type="entry name" value="GatB_Yqey"/>
    <property type="match status" value="1"/>
</dbReference>
<dbReference type="InterPro" id="IPR017959">
    <property type="entry name" value="Asn/Gln-tRNA_amidoTrfase_suB/E"/>
</dbReference>
<name>A0A0G1U329_9BACT</name>
<dbReference type="PANTHER" id="PTHR11659">
    <property type="entry name" value="GLUTAMYL-TRNA GLN AMIDOTRANSFERASE SUBUNIT B MITOCHONDRIAL AND PROKARYOTIC PET112-RELATED"/>
    <property type="match status" value="1"/>
</dbReference>
<dbReference type="PATRIC" id="fig|1618371.3.peg.937"/>
<dbReference type="NCBIfam" id="NF004012">
    <property type="entry name" value="PRK05477.1-2"/>
    <property type="match status" value="1"/>
</dbReference>
<dbReference type="EC" id="6.3.5.-" evidence="10"/>
<dbReference type="InterPro" id="IPR004413">
    <property type="entry name" value="GatB"/>
</dbReference>
<evidence type="ECO:0000256" key="4">
    <source>
        <dbReference type="ARBA" id="ARBA00022741"/>
    </source>
</evidence>
<evidence type="ECO:0000256" key="7">
    <source>
        <dbReference type="ARBA" id="ARBA00024799"/>
    </source>
</evidence>
<evidence type="ECO:0000256" key="9">
    <source>
        <dbReference type="ARBA" id="ARBA00047913"/>
    </source>
</evidence>
<feature type="domain" description="Asn/Gln amidotransferase" evidence="11">
    <location>
        <begin position="293"/>
        <end position="426"/>
    </location>
</feature>
<dbReference type="InterPro" id="IPR017958">
    <property type="entry name" value="Gln-tRNA_amidoTrfase_suB_CS"/>
</dbReference>
<dbReference type="GO" id="GO:0050567">
    <property type="term" value="F:glutaminyl-tRNA synthase (glutamine-hydrolyzing) activity"/>
    <property type="evidence" value="ECO:0007669"/>
    <property type="project" value="UniProtKB-UniRule"/>
</dbReference>
<dbReference type="InterPro" id="IPR003789">
    <property type="entry name" value="Asn/Gln_tRNA_amidoTrase-B-like"/>
</dbReference>
<dbReference type="SUPFAM" id="SSF89095">
    <property type="entry name" value="GatB/YqeY motif"/>
    <property type="match status" value="1"/>
</dbReference>
<dbReference type="InterPro" id="IPR006075">
    <property type="entry name" value="Asn/Gln-tRNA_Trfase_suB/E_cat"/>
</dbReference>
<organism evidence="12 13">
    <name type="scientific">Candidatus Beckwithbacteria bacterium GW2011_GWB1_47_15</name>
    <dbReference type="NCBI Taxonomy" id="1618371"/>
    <lineage>
        <taxon>Bacteria</taxon>
        <taxon>Candidatus Beckwithiibacteriota</taxon>
    </lineage>
</organism>
<comment type="caution">
    <text evidence="12">The sequence shown here is derived from an EMBL/GenBank/DDBJ whole genome shotgun (WGS) entry which is preliminary data.</text>
</comment>
<comment type="catalytic activity">
    <reaction evidence="8 10">
        <text>L-aspartyl-tRNA(Asn) + L-glutamine + ATP + H2O = L-asparaginyl-tRNA(Asn) + L-glutamate + ADP + phosphate + 2 H(+)</text>
        <dbReference type="Rhea" id="RHEA:14513"/>
        <dbReference type="Rhea" id="RHEA-COMP:9674"/>
        <dbReference type="Rhea" id="RHEA-COMP:9677"/>
        <dbReference type="ChEBI" id="CHEBI:15377"/>
        <dbReference type="ChEBI" id="CHEBI:15378"/>
        <dbReference type="ChEBI" id="CHEBI:29985"/>
        <dbReference type="ChEBI" id="CHEBI:30616"/>
        <dbReference type="ChEBI" id="CHEBI:43474"/>
        <dbReference type="ChEBI" id="CHEBI:58359"/>
        <dbReference type="ChEBI" id="CHEBI:78515"/>
        <dbReference type="ChEBI" id="CHEBI:78516"/>
        <dbReference type="ChEBI" id="CHEBI:456216"/>
    </reaction>
</comment>
<protein>
    <recommendedName>
        <fullName evidence="10">Aspartyl/glutamyl-tRNA(Asn/Gln) amidotransferase subunit B</fullName>
        <shortName evidence="10">Asp/Glu-ADT subunit B</shortName>
        <ecNumber evidence="10">6.3.5.-</ecNumber>
    </recommendedName>
</protein>
<dbReference type="PROSITE" id="PS01234">
    <property type="entry name" value="GATB"/>
    <property type="match status" value="1"/>
</dbReference>
<dbReference type="InterPro" id="IPR023168">
    <property type="entry name" value="GatB_Yqey_C_2"/>
</dbReference>
<dbReference type="AlphaFoldDB" id="A0A0G1U329"/>
<dbReference type="GO" id="GO:0070681">
    <property type="term" value="P:glutaminyl-tRNAGln biosynthesis via transamidation"/>
    <property type="evidence" value="ECO:0007669"/>
    <property type="project" value="TreeGrafter"/>
</dbReference>
<evidence type="ECO:0000256" key="3">
    <source>
        <dbReference type="ARBA" id="ARBA00022598"/>
    </source>
</evidence>
<dbReference type="PANTHER" id="PTHR11659:SF0">
    <property type="entry name" value="GLUTAMYL-TRNA(GLN) AMIDOTRANSFERASE SUBUNIT B, MITOCHONDRIAL"/>
    <property type="match status" value="1"/>
</dbReference>
<accession>A0A0G1U329</accession>
<comment type="function">
    <text evidence="7 10">Allows the formation of correctly charged Asn-tRNA(Asn) or Gln-tRNA(Gln) through the transamidation of misacylated Asp-tRNA(Asn) or Glu-tRNA(Gln) in organisms which lack either or both of asparaginyl-tRNA or glutaminyl-tRNA synthetases. The reaction takes place in the presence of glutamine and ATP through an activated phospho-Asp-tRNA(Asn) or phospho-Glu-tRNA(Gln).</text>
</comment>
<dbReference type="GO" id="GO:0005524">
    <property type="term" value="F:ATP binding"/>
    <property type="evidence" value="ECO:0007669"/>
    <property type="project" value="UniProtKB-KW"/>
</dbReference>
<dbReference type="InterPro" id="IPR018027">
    <property type="entry name" value="Asn/Gln_amidotransferase"/>
</dbReference>
<dbReference type="SUPFAM" id="SSF55931">
    <property type="entry name" value="Glutamine synthetase/guanido kinase"/>
    <property type="match status" value="1"/>
</dbReference>
<sequence>MLKLTPTIGMEVHVELATASKMFCGCPAEHFAVKPNTHTCPVCLGLPGALPVPNKKAVDWTMMIGLALGSTVNKTSKFDRKHYFYPDLPKGFQISQYDEPLCRGGQLALDSGKIINLTRVHLEEDTGKLIHQTVGGKRVSLVDFNRSGVPLVEIVTEPDIASGAEAKEFLKKLTAILRTLKVSDCDMEKGSMRLEANVSMGESLAYKVEVKNLNSFRFVEQAIDYELSRQEKLLKAGKTPRQETRGYDPKTRSTFVQRYKETAEDYRYFPEPDIPPMVFSDKDIAAIRAKLPRLPEAKAKDLVDRFNLPPKLASLLVAKASRLTYFKNSVKTAQTLKVSPEKLANLIINHKISLDKPAAEQLKTLTQKQTVDLGIIDQVIKDNPDVVAKIKAGKSSAVAFLVGQVMRLTRGQADAVAARKLLLKRLQV</sequence>
<comment type="subunit">
    <text evidence="2 10">Heterotrimer of A, B and C subunits.</text>
</comment>
<reference evidence="12 13" key="1">
    <citation type="journal article" date="2015" name="Nature">
        <title>rRNA introns, odd ribosomes, and small enigmatic genomes across a large radiation of phyla.</title>
        <authorList>
            <person name="Brown C.T."/>
            <person name="Hug L.A."/>
            <person name="Thomas B.C."/>
            <person name="Sharon I."/>
            <person name="Castelle C.J."/>
            <person name="Singh A."/>
            <person name="Wilkins M.J."/>
            <person name="Williams K.H."/>
            <person name="Banfield J.F."/>
        </authorList>
    </citation>
    <scope>NUCLEOTIDE SEQUENCE [LARGE SCALE GENOMIC DNA]</scope>
</reference>
<dbReference type="GO" id="GO:0016740">
    <property type="term" value="F:transferase activity"/>
    <property type="evidence" value="ECO:0007669"/>
    <property type="project" value="UniProtKB-KW"/>
</dbReference>
<dbReference type="Gene3D" id="1.10.10.410">
    <property type="match status" value="1"/>
</dbReference>
<evidence type="ECO:0000313" key="12">
    <source>
        <dbReference type="EMBL" id="KKU60733.1"/>
    </source>
</evidence>
<evidence type="ECO:0000256" key="2">
    <source>
        <dbReference type="ARBA" id="ARBA00011123"/>
    </source>
</evidence>
<keyword evidence="5 10" id="KW-0067">ATP-binding</keyword>
<evidence type="ECO:0000259" key="11">
    <source>
        <dbReference type="SMART" id="SM00845"/>
    </source>
</evidence>
<evidence type="ECO:0000256" key="5">
    <source>
        <dbReference type="ARBA" id="ARBA00022840"/>
    </source>
</evidence>
<dbReference type="InterPro" id="IPR014746">
    <property type="entry name" value="Gln_synth/guanido_kin_cat_dom"/>
</dbReference>
<evidence type="ECO:0000313" key="13">
    <source>
        <dbReference type="Proteomes" id="UP000033860"/>
    </source>
</evidence>
<evidence type="ECO:0000256" key="8">
    <source>
        <dbReference type="ARBA" id="ARBA00047380"/>
    </source>
</evidence>
<dbReference type="NCBIfam" id="TIGR00133">
    <property type="entry name" value="gatB"/>
    <property type="match status" value="1"/>
</dbReference>
<dbReference type="Proteomes" id="UP000033860">
    <property type="component" value="Unassembled WGS sequence"/>
</dbReference>
<gene>
    <name evidence="10" type="primary">gatB</name>
    <name evidence="12" type="ORF">UX85_C0007G0020</name>
</gene>
<proteinExistence type="inferred from homology"/>
<evidence type="ECO:0000256" key="1">
    <source>
        <dbReference type="ARBA" id="ARBA00005306"/>
    </source>
</evidence>
<dbReference type="SMART" id="SM00845">
    <property type="entry name" value="GatB_Yqey"/>
    <property type="match status" value="1"/>
</dbReference>
<dbReference type="EMBL" id="LCNT01000007">
    <property type="protein sequence ID" value="KKU60733.1"/>
    <property type="molecule type" value="Genomic_DNA"/>
</dbReference>
<dbReference type="GO" id="GO:0006412">
    <property type="term" value="P:translation"/>
    <property type="evidence" value="ECO:0007669"/>
    <property type="project" value="UniProtKB-UniRule"/>
</dbReference>
<keyword evidence="12" id="KW-0808">Transferase</keyword>
<dbReference type="Pfam" id="PF02934">
    <property type="entry name" value="GatB_N"/>
    <property type="match status" value="1"/>
</dbReference>
<dbReference type="GO" id="GO:0050566">
    <property type="term" value="F:asparaginyl-tRNA synthase (glutamine-hydrolyzing) activity"/>
    <property type="evidence" value="ECO:0007669"/>
    <property type="project" value="RHEA"/>
</dbReference>
<keyword evidence="6 10" id="KW-0648">Protein biosynthesis</keyword>
<keyword evidence="4 10" id="KW-0547">Nucleotide-binding</keyword>
<comment type="similarity">
    <text evidence="1 10">Belongs to the GatB/GatE family. GatB subfamily.</text>
</comment>
<dbReference type="HAMAP" id="MF_00121">
    <property type="entry name" value="GatB"/>
    <property type="match status" value="1"/>
</dbReference>